<sequence>MRADRLLASLFGALLTAFLRGDELPTLIQPAGHTPILQRRRAAMIQSRVRMVALVFGVLTPLWIVIDVSVFEWSLAVWLILLRLTASAAFLALAFERRSCDDMLCAWWRLAALLAIPTLFFAISHPLLYNQGVDDLRIAVSAGYGYLPFVMVAGLSVFPLTALEGALFAAPMLGAHLAAGFYGSLVMPFPSYISALWLLVLIAVVATLAAISQLHFMIALLEQAAHDALTGAFSRRIGEELLKLQVAHAERASQPLTAIFVDLDDFKTVNDRFGHEEGDRVLRHAANTIRSLLRQSDALIRWGGEEFLVLMPDTPMDGAMMAVERMRRAGFGKRPDGSFQTASIGVAEQTADRPADWEALVELADHRMYRAKQDGKNRVVGAGAGIASKPGSGAASGEPRDGMVA</sequence>
<dbReference type="Gene3D" id="3.30.70.270">
    <property type="match status" value="1"/>
</dbReference>
<dbReference type="PANTHER" id="PTHR45138">
    <property type="entry name" value="REGULATORY COMPONENTS OF SENSORY TRANSDUCTION SYSTEM"/>
    <property type="match status" value="1"/>
</dbReference>
<evidence type="ECO:0000313" key="7">
    <source>
        <dbReference type="Proteomes" id="UP000069935"/>
    </source>
</evidence>
<organism evidence="6 7">
    <name type="scientific">Azospirillum thiophilum</name>
    <dbReference type="NCBI Taxonomy" id="528244"/>
    <lineage>
        <taxon>Bacteria</taxon>
        <taxon>Pseudomonadati</taxon>
        <taxon>Pseudomonadota</taxon>
        <taxon>Alphaproteobacteria</taxon>
        <taxon>Rhodospirillales</taxon>
        <taxon>Azospirillaceae</taxon>
        <taxon>Azospirillum</taxon>
    </lineage>
</organism>
<feature type="domain" description="GGDEF" evidence="5">
    <location>
        <begin position="254"/>
        <end position="384"/>
    </location>
</feature>
<dbReference type="PROSITE" id="PS50887">
    <property type="entry name" value="GGDEF"/>
    <property type="match status" value="1"/>
</dbReference>
<feature type="transmembrane region" description="Helical" evidence="4">
    <location>
        <begin position="196"/>
        <end position="221"/>
    </location>
</feature>
<dbReference type="NCBIfam" id="TIGR00254">
    <property type="entry name" value="GGDEF"/>
    <property type="match status" value="1"/>
</dbReference>
<proteinExistence type="predicted"/>
<dbReference type="Proteomes" id="UP000069935">
    <property type="component" value="Chromosome 1"/>
</dbReference>
<dbReference type="InterPro" id="IPR043128">
    <property type="entry name" value="Rev_trsase/Diguanyl_cyclase"/>
</dbReference>
<dbReference type="CDD" id="cd01949">
    <property type="entry name" value="GGDEF"/>
    <property type="match status" value="1"/>
</dbReference>
<dbReference type="SUPFAM" id="SSF55073">
    <property type="entry name" value="Nucleotide cyclase"/>
    <property type="match status" value="1"/>
</dbReference>
<dbReference type="Pfam" id="PF00990">
    <property type="entry name" value="GGDEF"/>
    <property type="match status" value="1"/>
</dbReference>
<feature type="transmembrane region" description="Helical" evidence="4">
    <location>
        <begin position="168"/>
        <end position="189"/>
    </location>
</feature>
<dbReference type="KEGG" id="ati:AL072_04365"/>
<protein>
    <recommendedName>
        <fullName evidence="1">diguanylate cyclase</fullName>
        <ecNumber evidence="1">2.7.7.65</ecNumber>
    </recommendedName>
</protein>
<dbReference type="PANTHER" id="PTHR45138:SF9">
    <property type="entry name" value="DIGUANYLATE CYCLASE DGCM-RELATED"/>
    <property type="match status" value="1"/>
</dbReference>
<keyword evidence="4" id="KW-0812">Transmembrane</keyword>
<reference evidence="6 7" key="2">
    <citation type="journal article" date="2016" name="Genome Announc.">
        <title>Complete Genome Sequence of a Strain of Azospirillum thiophilum Isolated from a Sulfide Spring.</title>
        <authorList>
            <person name="Fomenkov A."/>
            <person name="Vincze T."/>
            <person name="Grabovich M."/>
            <person name="Anton B.P."/>
            <person name="Dubinina G."/>
            <person name="Orlova M."/>
            <person name="Belousova E."/>
            <person name="Roberts R.J."/>
        </authorList>
    </citation>
    <scope>NUCLEOTIDE SEQUENCE [LARGE SCALE GENOMIC DNA]</scope>
    <source>
        <strain evidence="6 7">BV-S</strain>
    </source>
</reference>
<accession>A0AAC8VVL0</accession>
<feature type="transmembrane region" description="Helical" evidence="4">
    <location>
        <begin position="45"/>
        <end position="66"/>
    </location>
</feature>
<evidence type="ECO:0000256" key="2">
    <source>
        <dbReference type="ARBA" id="ARBA00034247"/>
    </source>
</evidence>
<feature type="transmembrane region" description="Helical" evidence="4">
    <location>
        <begin position="141"/>
        <end position="162"/>
    </location>
</feature>
<gene>
    <name evidence="6" type="ORF">AL072_04365</name>
</gene>
<feature type="transmembrane region" description="Helical" evidence="4">
    <location>
        <begin position="73"/>
        <end position="95"/>
    </location>
</feature>
<dbReference type="SMART" id="SM00267">
    <property type="entry name" value="GGDEF"/>
    <property type="match status" value="1"/>
</dbReference>
<keyword evidence="7" id="KW-1185">Reference proteome</keyword>
<reference evidence="7" key="1">
    <citation type="submission" date="2015-08" db="EMBL/GenBank/DDBJ databases">
        <title>Complete Genome Sequence of Azospirillum thiophilum BV-S.</title>
        <authorList>
            <person name="Fomenkov A."/>
            <person name="Vincze T."/>
            <person name="Grabovich M."/>
            <person name="Dubinina G."/>
            <person name="Orlova M."/>
            <person name="Belousova E."/>
            <person name="Roberts R.J."/>
        </authorList>
    </citation>
    <scope>NUCLEOTIDE SEQUENCE [LARGE SCALE GENOMIC DNA]</scope>
    <source>
        <strain evidence="7">BV-S</strain>
    </source>
</reference>
<evidence type="ECO:0000313" key="6">
    <source>
        <dbReference type="EMBL" id="ALG70274.1"/>
    </source>
</evidence>
<dbReference type="InterPro" id="IPR050469">
    <property type="entry name" value="Diguanylate_Cyclase"/>
</dbReference>
<comment type="catalytic activity">
    <reaction evidence="2">
        <text>2 GTP = 3',3'-c-di-GMP + 2 diphosphate</text>
        <dbReference type="Rhea" id="RHEA:24898"/>
        <dbReference type="ChEBI" id="CHEBI:33019"/>
        <dbReference type="ChEBI" id="CHEBI:37565"/>
        <dbReference type="ChEBI" id="CHEBI:58805"/>
        <dbReference type="EC" id="2.7.7.65"/>
    </reaction>
</comment>
<dbReference type="RefSeq" id="WP_045581359.1">
    <property type="nucleotide sequence ID" value="NZ_CP012401.1"/>
</dbReference>
<evidence type="ECO:0000259" key="5">
    <source>
        <dbReference type="PROSITE" id="PS50887"/>
    </source>
</evidence>
<dbReference type="AlphaFoldDB" id="A0AAC8VVL0"/>
<feature type="transmembrane region" description="Helical" evidence="4">
    <location>
        <begin position="107"/>
        <end position="129"/>
    </location>
</feature>
<dbReference type="InterPro" id="IPR029787">
    <property type="entry name" value="Nucleotide_cyclase"/>
</dbReference>
<dbReference type="EMBL" id="CP012401">
    <property type="protein sequence ID" value="ALG70274.1"/>
    <property type="molecule type" value="Genomic_DNA"/>
</dbReference>
<dbReference type="FunFam" id="3.30.70.270:FF:000001">
    <property type="entry name" value="Diguanylate cyclase domain protein"/>
    <property type="match status" value="1"/>
</dbReference>
<dbReference type="GO" id="GO:0052621">
    <property type="term" value="F:diguanylate cyclase activity"/>
    <property type="evidence" value="ECO:0007669"/>
    <property type="project" value="UniProtKB-EC"/>
</dbReference>
<feature type="region of interest" description="Disordered" evidence="3">
    <location>
        <begin position="381"/>
        <end position="405"/>
    </location>
</feature>
<evidence type="ECO:0000256" key="1">
    <source>
        <dbReference type="ARBA" id="ARBA00012528"/>
    </source>
</evidence>
<dbReference type="InterPro" id="IPR000160">
    <property type="entry name" value="GGDEF_dom"/>
</dbReference>
<evidence type="ECO:0000256" key="3">
    <source>
        <dbReference type="SAM" id="MobiDB-lite"/>
    </source>
</evidence>
<dbReference type="EC" id="2.7.7.65" evidence="1"/>
<name>A0AAC8VVL0_9PROT</name>
<keyword evidence="4" id="KW-0472">Membrane</keyword>
<keyword evidence="4" id="KW-1133">Transmembrane helix</keyword>
<evidence type="ECO:0000256" key="4">
    <source>
        <dbReference type="SAM" id="Phobius"/>
    </source>
</evidence>